<name>A0A9P8GDY2_AURME</name>
<dbReference type="EMBL" id="JAHFYH010000045">
    <property type="protein sequence ID" value="KAH0218936.1"/>
    <property type="molecule type" value="Genomic_DNA"/>
</dbReference>
<reference evidence="2" key="1">
    <citation type="journal article" date="2021" name="J Fungi (Basel)">
        <title>Virulence traits and population genomics of the black yeast Aureobasidium melanogenum.</title>
        <authorList>
            <person name="Cernosa A."/>
            <person name="Sun X."/>
            <person name="Gostincar C."/>
            <person name="Fang C."/>
            <person name="Gunde-Cimerman N."/>
            <person name="Song Z."/>
        </authorList>
    </citation>
    <scope>NUCLEOTIDE SEQUENCE</scope>
    <source>
        <strain evidence="2">EXF-8016</strain>
    </source>
</reference>
<feature type="compositionally biased region" description="Basic and acidic residues" evidence="1">
    <location>
        <begin position="1"/>
        <end position="12"/>
    </location>
</feature>
<reference evidence="2" key="2">
    <citation type="submission" date="2021-08" db="EMBL/GenBank/DDBJ databases">
        <authorList>
            <person name="Gostincar C."/>
            <person name="Sun X."/>
            <person name="Song Z."/>
            <person name="Gunde-Cimerman N."/>
        </authorList>
    </citation>
    <scope>NUCLEOTIDE SEQUENCE</scope>
    <source>
        <strain evidence="2">EXF-8016</strain>
    </source>
</reference>
<dbReference type="Proteomes" id="UP000767238">
    <property type="component" value="Unassembled WGS sequence"/>
</dbReference>
<feature type="non-terminal residue" evidence="2">
    <location>
        <position position="146"/>
    </location>
</feature>
<evidence type="ECO:0000313" key="2">
    <source>
        <dbReference type="EMBL" id="KAH0218936.1"/>
    </source>
</evidence>
<proteinExistence type="predicted"/>
<sequence length="146" mass="16555">MADKPGKDDRSGLPDGTWKGGQYLGQGGDGTLHYWVKVDEDQEFVNHMVNKDILLDAIRGDEYPLYPRPLMSDFGSAHITYKTDPRNVCPDEGCADKDLADRPINQRATMGYWASDMSRWYGFQTPHNKAFKSRWTHGPTYGNPVE</sequence>
<evidence type="ECO:0000313" key="3">
    <source>
        <dbReference type="Proteomes" id="UP000767238"/>
    </source>
</evidence>
<organism evidence="2 3">
    <name type="scientific">Aureobasidium melanogenum</name>
    <name type="common">Aureobasidium pullulans var. melanogenum</name>
    <dbReference type="NCBI Taxonomy" id="46634"/>
    <lineage>
        <taxon>Eukaryota</taxon>
        <taxon>Fungi</taxon>
        <taxon>Dikarya</taxon>
        <taxon>Ascomycota</taxon>
        <taxon>Pezizomycotina</taxon>
        <taxon>Dothideomycetes</taxon>
        <taxon>Dothideomycetidae</taxon>
        <taxon>Dothideales</taxon>
        <taxon>Saccotheciaceae</taxon>
        <taxon>Aureobasidium</taxon>
    </lineage>
</organism>
<comment type="caution">
    <text evidence="2">The sequence shown here is derived from an EMBL/GenBank/DDBJ whole genome shotgun (WGS) entry which is preliminary data.</text>
</comment>
<evidence type="ECO:0000256" key="1">
    <source>
        <dbReference type="SAM" id="MobiDB-lite"/>
    </source>
</evidence>
<feature type="region of interest" description="Disordered" evidence="1">
    <location>
        <begin position="1"/>
        <end position="22"/>
    </location>
</feature>
<gene>
    <name evidence="2" type="ORF">KCV03_g6235</name>
</gene>
<protein>
    <submittedName>
        <fullName evidence="2">Uncharacterized protein</fullName>
    </submittedName>
</protein>
<dbReference type="AlphaFoldDB" id="A0A9P8GDY2"/>
<dbReference type="OrthoDB" id="310217at2759"/>
<accession>A0A9P8GDY2</accession>